<dbReference type="Proteomes" id="UP000248536">
    <property type="component" value="Chromosome"/>
</dbReference>
<evidence type="ECO:0008006" key="4">
    <source>
        <dbReference type="Google" id="ProtNLM"/>
    </source>
</evidence>
<dbReference type="KEGG" id="spon:HME9304_02180"/>
<organism evidence="2 3">
    <name type="scientific">Flagellimonas maritima</name>
    <dbReference type="NCBI Taxonomy" id="1383885"/>
    <lineage>
        <taxon>Bacteria</taxon>
        <taxon>Pseudomonadati</taxon>
        <taxon>Bacteroidota</taxon>
        <taxon>Flavobacteriia</taxon>
        <taxon>Flavobacteriales</taxon>
        <taxon>Flavobacteriaceae</taxon>
        <taxon>Flagellimonas</taxon>
    </lineage>
</organism>
<evidence type="ECO:0000313" key="2">
    <source>
        <dbReference type="EMBL" id="AWX45170.1"/>
    </source>
</evidence>
<dbReference type="AlphaFoldDB" id="A0A2Z4LTX0"/>
<name>A0A2Z4LTX0_9FLAO</name>
<dbReference type="EMBL" id="CP030104">
    <property type="protein sequence ID" value="AWX45170.1"/>
    <property type="molecule type" value="Genomic_DNA"/>
</dbReference>
<protein>
    <recommendedName>
        <fullName evidence="4">Peptidase M50 domain-containing protein</fullName>
    </recommendedName>
</protein>
<dbReference type="OrthoDB" id="1494327at2"/>
<feature type="transmembrane region" description="Helical" evidence="1">
    <location>
        <begin position="6"/>
        <end position="26"/>
    </location>
</feature>
<keyword evidence="3" id="KW-1185">Reference proteome</keyword>
<reference evidence="2 3" key="1">
    <citation type="submission" date="2018-06" db="EMBL/GenBank/DDBJ databases">
        <title>Spongiibacterium sp. HME9304 Genome sequencing and assembly.</title>
        <authorList>
            <person name="Kang H."/>
            <person name="Kim H."/>
            <person name="Joh K."/>
        </authorList>
    </citation>
    <scope>NUCLEOTIDE SEQUENCE [LARGE SCALE GENOMIC DNA]</scope>
    <source>
        <strain evidence="2 3">HME9304</strain>
    </source>
</reference>
<evidence type="ECO:0000313" key="3">
    <source>
        <dbReference type="Proteomes" id="UP000248536"/>
    </source>
</evidence>
<evidence type="ECO:0000256" key="1">
    <source>
        <dbReference type="SAM" id="Phobius"/>
    </source>
</evidence>
<feature type="transmembrane region" description="Helical" evidence="1">
    <location>
        <begin position="133"/>
        <end position="155"/>
    </location>
</feature>
<accession>A0A2Z4LTX0</accession>
<feature type="transmembrane region" description="Helical" evidence="1">
    <location>
        <begin position="63"/>
        <end position="83"/>
    </location>
</feature>
<keyword evidence="1" id="KW-0812">Transmembrane</keyword>
<keyword evidence="1" id="KW-1133">Transmembrane helix</keyword>
<feature type="transmembrane region" description="Helical" evidence="1">
    <location>
        <begin position="89"/>
        <end position="112"/>
    </location>
</feature>
<keyword evidence="1" id="KW-0472">Membrane</keyword>
<proteinExistence type="predicted"/>
<gene>
    <name evidence="2" type="ORF">HME9304_02180</name>
</gene>
<sequence length="158" mass="18446">MMHLNPLHLLIGLVILALTHELGHVISAKFLKLRIFSVGIAKSPYPHPFVKVEHSNVLWKRHLFFYSGAGMTLVLFLTSYFVGILDYRMIYFAFAVEFIIEFNPFYSDFILVNAKTQRDYYVFNTSFDGGKKYLLLFWIILIVVLLHPKGLQMWLNLV</sequence>
<dbReference type="RefSeq" id="WP_112378583.1">
    <property type="nucleotide sequence ID" value="NZ_CP030104.1"/>
</dbReference>